<dbReference type="RefSeq" id="WP_211681272.1">
    <property type="nucleotide sequence ID" value="NZ_JAGRQH010000003.1"/>
</dbReference>
<dbReference type="SUPFAM" id="SSF161098">
    <property type="entry name" value="MetI-like"/>
    <property type="match status" value="2"/>
</dbReference>
<comment type="subcellular location">
    <subcellularLocation>
        <location evidence="1 5">Cell membrane</location>
        <topology evidence="1 5">Multi-pass membrane protein</topology>
    </subcellularLocation>
</comment>
<comment type="caution">
    <text evidence="7">The sequence shown here is derived from an EMBL/GenBank/DDBJ whole genome shotgun (WGS) entry which is preliminary data.</text>
</comment>
<dbReference type="PANTHER" id="PTHR42744">
    <property type="entry name" value="BINDING-PROTEIN-DEPENDENT TRANSPORT SYSTEMS INNER MEMBRANE COMPONENT"/>
    <property type="match status" value="1"/>
</dbReference>
<dbReference type="PANTHER" id="PTHR42744:SF1">
    <property type="entry name" value="BINDING-PROTEIN-DEPENDENT TRANSPORT SYSTEMS INNER MEMBRANE COMPONENT"/>
    <property type="match status" value="1"/>
</dbReference>
<dbReference type="PROSITE" id="PS50928">
    <property type="entry name" value="ABC_TM1"/>
    <property type="match status" value="2"/>
</dbReference>
<evidence type="ECO:0000256" key="3">
    <source>
        <dbReference type="ARBA" id="ARBA00022989"/>
    </source>
</evidence>
<feature type="transmembrane region" description="Helical" evidence="5">
    <location>
        <begin position="392"/>
        <end position="409"/>
    </location>
</feature>
<evidence type="ECO:0000256" key="1">
    <source>
        <dbReference type="ARBA" id="ARBA00004651"/>
    </source>
</evidence>
<dbReference type="Gene3D" id="1.10.3720.10">
    <property type="entry name" value="MetI-like"/>
    <property type="match status" value="2"/>
</dbReference>
<reference evidence="7 8" key="1">
    <citation type="submission" date="2021-04" db="EMBL/GenBank/DDBJ databases">
        <title>The complete genome sequence of Neokomagataea sp. TBRC 2177.</title>
        <authorList>
            <person name="Charoenyingcharoen P."/>
            <person name="Yukphan P."/>
        </authorList>
    </citation>
    <scope>NUCLEOTIDE SEQUENCE [LARGE SCALE GENOMIC DNA]</scope>
    <source>
        <strain evidence="7 8">TBRC 2177</strain>
    </source>
</reference>
<evidence type="ECO:0000256" key="4">
    <source>
        <dbReference type="ARBA" id="ARBA00023136"/>
    </source>
</evidence>
<proteinExistence type="inferred from homology"/>
<feature type="transmembrane region" description="Helical" evidence="5">
    <location>
        <begin position="226"/>
        <end position="254"/>
    </location>
</feature>
<feature type="domain" description="ABC transmembrane type-1" evidence="6">
    <location>
        <begin position="58"/>
        <end position="252"/>
    </location>
</feature>
<evidence type="ECO:0000313" key="8">
    <source>
        <dbReference type="Proteomes" id="UP000677812"/>
    </source>
</evidence>
<keyword evidence="3 5" id="KW-1133">Transmembrane helix</keyword>
<keyword evidence="8" id="KW-1185">Reference proteome</keyword>
<sequence>MAVTSLTLPLRVLRRWQQRTSALELALLVLMVALALALTPEHVRPVHFAGYVSDTGTLGRNIGLTLLRVVAVFVFGILLSLLLSGLACRFRWFRRILIPFLSVARAVPGLGLIGLMAFVLPSGWAIITVAVFNMLWRVTTAIMDGTDNVPPALDTVARGLAMTAWQRFWRVSFPVSIPLAADLFSRSVPGVWFRLLGAEAGLCFIAGGRGNGVGAYALEQVLAGRWSALLCALLGCVGLIILIQQICVAPLLGWAERYRLGTGRVEVAASPRSWLLRLWRNRPFLSQLSEAVHESVAAVGNWRLGGVSRERNVEMRIDRQHFRAVLPGLAVAFFGAVLLRHVPSLPVRVAVMEMGLTFIHVSVALVLCLMVWLPVGLVVASYRLKNGRIERMVMNSLVLFPVILLYPFFDLLGLTNPILLLCLGGLGLYGRTVLDAVRAIPAPLVQTAQGLGVKGLLLWKRLVLPATVADIAGGLLLAVAPLWNAVIVAESLASSGHGLGRALVAAVLVGDLHAQILFLMLLTLLSMLFDRLILQPLAVYAAQKYAFR</sequence>
<feature type="transmembrane region" description="Helical" evidence="5">
    <location>
        <begin position="66"/>
        <end position="88"/>
    </location>
</feature>
<dbReference type="EMBL" id="JAGRQH010000003">
    <property type="protein sequence ID" value="MBR0559620.1"/>
    <property type="molecule type" value="Genomic_DNA"/>
</dbReference>
<gene>
    <name evidence="7" type="ORF">KB213_06070</name>
</gene>
<feature type="transmembrane region" description="Helical" evidence="5">
    <location>
        <begin position="324"/>
        <end position="342"/>
    </location>
</feature>
<evidence type="ECO:0000313" key="7">
    <source>
        <dbReference type="EMBL" id="MBR0559620.1"/>
    </source>
</evidence>
<accession>A0ABS5E6U9</accession>
<feature type="transmembrane region" description="Helical" evidence="5">
    <location>
        <begin position="109"/>
        <end position="136"/>
    </location>
</feature>
<dbReference type="InterPro" id="IPR035906">
    <property type="entry name" value="MetI-like_sf"/>
</dbReference>
<protein>
    <submittedName>
        <fullName evidence="7">ABC transporter permease subunit</fullName>
    </submittedName>
</protein>
<name>A0ABS5E6U9_9PROT</name>
<feature type="transmembrane region" description="Helical" evidence="5">
    <location>
        <begin position="354"/>
        <end position="380"/>
    </location>
</feature>
<keyword evidence="2 5" id="KW-0812">Transmembrane</keyword>
<evidence type="ECO:0000256" key="5">
    <source>
        <dbReference type="RuleBase" id="RU363032"/>
    </source>
</evidence>
<keyword evidence="5" id="KW-0813">Transport</keyword>
<keyword evidence="4 5" id="KW-0472">Membrane</keyword>
<dbReference type="Proteomes" id="UP000677812">
    <property type="component" value="Unassembled WGS sequence"/>
</dbReference>
<dbReference type="CDD" id="cd06261">
    <property type="entry name" value="TM_PBP2"/>
    <property type="match status" value="1"/>
</dbReference>
<feature type="domain" description="ABC transmembrane type-1" evidence="6">
    <location>
        <begin position="354"/>
        <end position="533"/>
    </location>
</feature>
<feature type="transmembrane region" description="Helical" evidence="5">
    <location>
        <begin position="21"/>
        <end position="38"/>
    </location>
</feature>
<feature type="transmembrane region" description="Helical" evidence="5">
    <location>
        <begin position="503"/>
        <end position="525"/>
    </location>
</feature>
<organism evidence="7 8">
    <name type="scientific">Neokomagataea anthophila</name>
    <dbReference type="NCBI Taxonomy" id="2826925"/>
    <lineage>
        <taxon>Bacteria</taxon>
        <taxon>Pseudomonadati</taxon>
        <taxon>Pseudomonadota</taxon>
        <taxon>Alphaproteobacteria</taxon>
        <taxon>Acetobacterales</taxon>
        <taxon>Acetobacteraceae</taxon>
        <taxon>Neokomagataea</taxon>
    </lineage>
</organism>
<evidence type="ECO:0000256" key="2">
    <source>
        <dbReference type="ARBA" id="ARBA00022692"/>
    </source>
</evidence>
<comment type="similarity">
    <text evidence="5">Belongs to the binding-protein-dependent transport system permease family.</text>
</comment>
<dbReference type="InterPro" id="IPR000515">
    <property type="entry name" value="MetI-like"/>
</dbReference>
<dbReference type="Pfam" id="PF00528">
    <property type="entry name" value="BPD_transp_1"/>
    <property type="match status" value="2"/>
</dbReference>
<evidence type="ECO:0000259" key="6">
    <source>
        <dbReference type="PROSITE" id="PS50928"/>
    </source>
</evidence>
<feature type="transmembrane region" description="Helical" evidence="5">
    <location>
        <begin position="462"/>
        <end position="483"/>
    </location>
</feature>